<feature type="transmembrane region" description="Helical" evidence="10">
    <location>
        <begin position="15"/>
        <end position="38"/>
    </location>
</feature>
<accession>A0A381TPB3</accession>
<keyword evidence="5" id="KW-0406">Ion transport</keyword>
<dbReference type="Gene3D" id="3.10.580.10">
    <property type="entry name" value="CBS-domain"/>
    <property type="match status" value="1"/>
</dbReference>
<evidence type="ECO:0000256" key="2">
    <source>
        <dbReference type="ARBA" id="ARBA00022448"/>
    </source>
</evidence>
<dbReference type="SMART" id="SM00116">
    <property type="entry name" value="CBS"/>
    <property type="match status" value="2"/>
</dbReference>
<evidence type="ECO:0000313" key="12">
    <source>
        <dbReference type="EMBL" id="SVA17669.1"/>
    </source>
</evidence>
<evidence type="ECO:0000256" key="7">
    <source>
        <dbReference type="ARBA" id="ARBA00023173"/>
    </source>
</evidence>
<evidence type="ECO:0000256" key="1">
    <source>
        <dbReference type="ARBA" id="ARBA00004141"/>
    </source>
</evidence>
<keyword evidence="6 10" id="KW-0472">Membrane</keyword>
<dbReference type="GO" id="GO:0005254">
    <property type="term" value="F:chloride channel activity"/>
    <property type="evidence" value="ECO:0007669"/>
    <property type="project" value="UniProtKB-KW"/>
</dbReference>
<dbReference type="InterPro" id="IPR050368">
    <property type="entry name" value="ClC-type_chloride_channel"/>
</dbReference>
<dbReference type="GO" id="GO:0034707">
    <property type="term" value="C:chloride channel complex"/>
    <property type="evidence" value="ECO:0007669"/>
    <property type="project" value="UniProtKB-KW"/>
</dbReference>
<feature type="transmembrane region" description="Helical" evidence="10">
    <location>
        <begin position="185"/>
        <end position="205"/>
    </location>
</feature>
<name>A0A381TPB3_9ZZZZ</name>
<keyword evidence="8" id="KW-0868">Chloride</keyword>
<dbReference type="SUPFAM" id="SSF54631">
    <property type="entry name" value="CBS-domain pair"/>
    <property type="match status" value="1"/>
</dbReference>
<organism evidence="12">
    <name type="scientific">marine metagenome</name>
    <dbReference type="NCBI Taxonomy" id="408172"/>
    <lineage>
        <taxon>unclassified sequences</taxon>
        <taxon>metagenomes</taxon>
        <taxon>ecological metagenomes</taxon>
    </lineage>
</organism>
<feature type="domain" description="CBS" evidence="11">
    <location>
        <begin position="524"/>
        <end position="582"/>
    </location>
</feature>
<evidence type="ECO:0000256" key="10">
    <source>
        <dbReference type="SAM" id="Phobius"/>
    </source>
</evidence>
<dbReference type="Gene3D" id="1.10.3080.10">
    <property type="entry name" value="Clc chloride channel"/>
    <property type="match status" value="1"/>
</dbReference>
<evidence type="ECO:0000256" key="6">
    <source>
        <dbReference type="ARBA" id="ARBA00023136"/>
    </source>
</evidence>
<evidence type="ECO:0000256" key="5">
    <source>
        <dbReference type="ARBA" id="ARBA00023065"/>
    </source>
</evidence>
<keyword evidence="9" id="KW-0407">Ion channel</keyword>
<dbReference type="AlphaFoldDB" id="A0A381TPB3"/>
<comment type="subcellular location">
    <subcellularLocation>
        <location evidence="1">Membrane</location>
        <topology evidence="1">Multi-pass membrane protein</topology>
    </subcellularLocation>
</comment>
<feature type="transmembrane region" description="Helical" evidence="10">
    <location>
        <begin position="50"/>
        <end position="71"/>
    </location>
</feature>
<dbReference type="PANTHER" id="PTHR43427:SF6">
    <property type="entry name" value="CHLORIDE CHANNEL PROTEIN CLC-E"/>
    <property type="match status" value="1"/>
</dbReference>
<evidence type="ECO:0000256" key="9">
    <source>
        <dbReference type="ARBA" id="ARBA00023303"/>
    </source>
</evidence>
<dbReference type="InterPro" id="IPR046342">
    <property type="entry name" value="CBS_dom_sf"/>
</dbReference>
<keyword evidence="7" id="KW-0869">Chloride channel</keyword>
<proteinExistence type="predicted"/>
<dbReference type="PRINTS" id="PR00762">
    <property type="entry name" value="CLCHANNEL"/>
</dbReference>
<feature type="non-terminal residue" evidence="12">
    <location>
        <position position="1"/>
    </location>
</feature>
<keyword evidence="4 10" id="KW-1133">Transmembrane helix</keyword>
<dbReference type="InterPro" id="IPR000644">
    <property type="entry name" value="CBS_dom"/>
</dbReference>
<dbReference type="SUPFAM" id="SSF81340">
    <property type="entry name" value="Clc chloride channel"/>
    <property type="match status" value="1"/>
</dbReference>
<evidence type="ECO:0000259" key="11">
    <source>
        <dbReference type="PROSITE" id="PS51371"/>
    </source>
</evidence>
<dbReference type="Pfam" id="PF00571">
    <property type="entry name" value="CBS"/>
    <property type="match status" value="2"/>
</dbReference>
<feature type="transmembrane region" description="Helical" evidence="10">
    <location>
        <begin position="288"/>
        <end position="310"/>
    </location>
</feature>
<reference evidence="12" key="1">
    <citation type="submission" date="2018-05" db="EMBL/GenBank/DDBJ databases">
        <authorList>
            <person name="Lanie J.A."/>
            <person name="Ng W.-L."/>
            <person name="Kazmierczak K.M."/>
            <person name="Andrzejewski T.M."/>
            <person name="Davidsen T.M."/>
            <person name="Wayne K.J."/>
            <person name="Tettelin H."/>
            <person name="Glass J.I."/>
            <person name="Rusch D."/>
            <person name="Podicherti R."/>
            <person name="Tsui H.-C.T."/>
            <person name="Winkler M.E."/>
        </authorList>
    </citation>
    <scope>NUCLEOTIDE SEQUENCE</scope>
</reference>
<dbReference type="CDD" id="cd02205">
    <property type="entry name" value="CBS_pair_SF"/>
    <property type="match status" value="1"/>
</dbReference>
<evidence type="ECO:0000256" key="3">
    <source>
        <dbReference type="ARBA" id="ARBA00022692"/>
    </source>
</evidence>
<feature type="transmembrane region" description="Helical" evidence="10">
    <location>
        <begin position="148"/>
        <end position="173"/>
    </location>
</feature>
<evidence type="ECO:0000256" key="4">
    <source>
        <dbReference type="ARBA" id="ARBA00022989"/>
    </source>
</evidence>
<dbReference type="PANTHER" id="PTHR43427">
    <property type="entry name" value="CHLORIDE CHANNEL PROTEIN CLC-E"/>
    <property type="match status" value="1"/>
</dbReference>
<protein>
    <recommendedName>
        <fullName evidence="11">CBS domain-containing protein</fullName>
    </recommendedName>
</protein>
<feature type="transmembrane region" description="Helical" evidence="10">
    <location>
        <begin position="330"/>
        <end position="352"/>
    </location>
</feature>
<dbReference type="PROSITE" id="PS51371">
    <property type="entry name" value="CBS"/>
    <property type="match status" value="2"/>
</dbReference>
<dbReference type="EMBL" id="UINC01004900">
    <property type="protein sequence ID" value="SVA17669.1"/>
    <property type="molecule type" value="Genomic_DNA"/>
</dbReference>
<feature type="domain" description="CBS" evidence="11">
    <location>
        <begin position="461"/>
        <end position="518"/>
    </location>
</feature>
<dbReference type="CDD" id="cd00400">
    <property type="entry name" value="Voltage_gated_ClC"/>
    <property type="match status" value="1"/>
</dbReference>
<dbReference type="InterPro" id="IPR001807">
    <property type="entry name" value="ClC"/>
</dbReference>
<gene>
    <name evidence="12" type="ORF">METZ01_LOCUS70523</name>
</gene>
<feature type="transmembrane region" description="Helical" evidence="10">
    <location>
        <begin position="99"/>
        <end position="118"/>
    </location>
</feature>
<dbReference type="InterPro" id="IPR014743">
    <property type="entry name" value="Cl-channel_core"/>
</dbReference>
<keyword evidence="2" id="KW-0813">Transport</keyword>
<evidence type="ECO:0000256" key="8">
    <source>
        <dbReference type="ARBA" id="ARBA00023214"/>
    </source>
</evidence>
<keyword evidence="3 10" id="KW-0812">Transmembrane</keyword>
<sequence>VNRLRSIATRGDTPVLALSIATGAVVAVLIAGFEYVSATLLLDRVLQRPLWQIALAPAVGLILATLILRYAGRGLTPATSDEFNRAFHDRTPRLPLRDLPLKLLAGVTTIGLGGSLGLEGPSIYAGSSLGLAARNRFRRWLRREDVKILLTAGAAAGVAAVFKAPATGVLFALEAPYRDDVNRRALLPSLLAAATSYVVYINLIGHEAVIPFLTDPVNRIGLNIKELAVASSERIVWFEASDLASLFTAVEVNDVFGALLLGIFAGLGGRSMAWLVRWAKAQSKTENFVARVLLGGAALAGLAFAADLAFDAPLTIGPGFEAMDWVVNPSNGLGLIALLFGLRLAATIVTLAAGGVGGLFIPLAVQGVILGQFTGQLLESDRPGLYPTLGLAAFLGAGYRAPISAVMFVAESTGGSFVVPALVAAAVSQLVAGKSSVAEHQHSVRLGHLERRFTLPVTSALDTDVLTVPPDATVAEFMYLHVLGRRERSVAVVDGVEYLGMISLTEVSNIERSEWDDTTVGSILAADQPAARPSWSLRDAIVAMEQADVDVLAVTDVEGAFIGMLSADDILKLDEILEETGG</sequence>
<feature type="transmembrane region" description="Helical" evidence="10">
    <location>
        <begin position="255"/>
        <end position="276"/>
    </location>
</feature>
<dbReference type="Pfam" id="PF00654">
    <property type="entry name" value="Voltage_CLC"/>
    <property type="match status" value="1"/>
</dbReference>